<keyword evidence="2" id="KW-1185">Reference proteome</keyword>
<dbReference type="OrthoDB" id="9796647at2"/>
<dbReference type="AlphaFoldDB" id="D8PIQ7"/>
<dbReference type="KEGG" id="nde:NIDE3458"/>
<evidence type="ECO:0000313" key="2">
    <source>
        <dbReference type="Proteomes" id="UP000001660"/>
    </source>
</evidence>
<reference evidence="1 2" key="1">
    <citation type="journal article" date="2010" name="Proc. Natl. Acad. Sci. U.S.A.">
        <title>A Nitrospira metagenome illuminates the physiology and evolution of globally important nitrite-oxidizing bacteria.</title>
        <authorList>
            <person name="Lucker S."/>
            <person name="Wagner M."/>
            <person name="Maixner F."/>
            <person name="Pelletier E."/>
            <person name="Koch H."/>
            <person name="Vacherie B."/>
            <person name="Rattei T."/>
            <person name="Sinninghe Damste J."/>
            <person name="Spieck E."/>
            <person name="Le Paslier D."/>
            <person name="Daims H."/>
        </authorList>
    </citation>
    <scope>NUCLEOTIDE SEQUENCE [LARGE SCALE GENOMIC DNA]</scope>
</reference>
<organism evidence="1 2">
    <name type="scientific">Nitrospira defluvii</name>
    <dbReference type="NCBI Taxonomy" id="330214"/>
    <lineage>
        <taxon>Bacteria</taxon>
        <taxon>Pseudomonadati</taxon>
        <taxon>Nitrospirota</taxon>
        <taxon>Nitrospiria</taxon>
        <taxon>Nitrospirales</taxon>
        <taxon>Nitrospiraceae</taxon>
        <taxon>Nitrospira</taxon>
    </lineage>
</organism>
<proteinExistence type="predicted"/>
<sequence length="111" mass="12095">MAESHHPMQRGDKSVAVNVRLKPVSASDQPILVNYTHVGLSDGLAYVDFGFLEPAFLSAVAIHAKQGDVTPKQVEGISRARVALPLDSAVRLYQQLQRVLVSLQPPKTKHS</sequence>
<protein>
    <submittedName>
        <fullName evidence="1">Uncharacterized protein</fullName>
    </submittedName>
</protein>
<dbReference type="HOGENOM" id="CLU_2153764_0_0_0"/>
<dbReference type="Proteomes" id="UP000001660">
    <property type="component" value="Chromosome"/>
</dbReference>
<accession>D8PIQ7</accession>
<name>D8PIQ7_9BACT</name>
<evidence type="ECO:0000313" key="1">
    <source>
        <dbReference type="EMBL" id="CBK43144.1"/>
    </source>
</evidence>
<dbReference type="EMBL" id="FP929003">
    <property type="protein sequence ID" value="CBK43144.1"/>
    <property type="molecule type" value="Genomic_DNA"/>
</dbReference>
<dbReference type="STRING" id="330214.NIDE3458"/>
<gene>
    <name evidence="1" type="ORF">NIDE3458</name>
</gene>